<dbReference type="InterPro" id="IPR050962">
    <property type="entry name" value="Phosphate-bind_PstS"/>
</dbReference>
<dbReference type="RefSeq" id="WP_231820255.1">
    <property type="nucleotide sequence ID" value="NZ_CP082781.1"/>
</dbReference>
<comment type="similarity">
    <text evidence="1 4">Belongs to the PstS family.</text>
</comment>
<accession>A0ABY3RUM3</accession>
<organism evidence="7 8">
    <name type="scientific">Microbacterium resistens</name>
    <dbReference type="NCBI Taxonomy" id="156977"/>
    <lineage>
        <taxon>Bacteria</taxon>
        <taxon>Bacillati</taxon>
        <taxon>Actinomycetota</taxon>
        <taxon>Actinomycetes</taxon>
        <taxon>Micrococcales</taxon>
        <taxon>Microbacteriaceae</taxon>
        <taxon>Microbacterium</taxon>
    </lineage>
</organism>
<evidence type="ECO:0000256" key="1">
    <source>
        <dbReference type="ARBA" id="ARBA00008725"/>
    </source>
</evidence>
<reference evidence="7 8" key="1">
    <citation type="submission" date="2023-01" db="EMBL/GenBank/DDBJ databases">
        <title>Characterization of estradiol degrading bacteria Microbacterium sp. MZT7 and reveal degrading genes through genome analysis.</title>
        <authorList>
            <person name="Hao P."/>
            <person name="Gao Y."/>
        </authorList>
    </citation>
    <scope>NUCLEOTIDE SEQUENCE [LARGE SCALE GENOMIC DNA]</scope>
    <source>
        <strain evidence="7 8">MZT7</strain>
    </source>
</reference>
<dbReference type="PROSITE" id="PS51257">
    <property type="entry name" value="PROKAR_LIPOPROTEIN"/>
    <property type="match status" value="1"/>
</dbReference>
<keyword evidence="5" id="KW-0732">Signal</keyword>
<keyword evidence="3 4" id="KW-0592">Phosphate transport</keyword>
<dbReference type="PANTHER" id="PTHR42996:SF1">
    <property type="entry name" value="PHOSPHATE-BINDING PROTEIN PSTS"/>
    <property type="match status" value="1"/>
</dbReference>
<dbReference type="SUPFAM" id="SSF53850">
    <property type="entry name" value="Periplasmic binding protein-like II"/>
    <property type="match status" value="1"/>
</dbReference>
<evidence type="ECO:0000259" key="6">
    <source>
        <dbReference type="Pfam" id="PF12849"/>
    </source>
</evidence>
<keyword evidence="2 4" id="KW-0813">Transport</keyword>
<keyword evidence="8" id="KW-1185">Reference proteome</keyword>
<feature type="domain" description="PBP" evidence="6">
    <location>
        <begin position="43"/>
        <end position="340"/>
    </location>
</feature>
<dbReference type="InterPro" id="IPR024370">
    <property type="entry name" value="PBP_domain"/>
</dbReference>
<feature type="chain" id="PRO_5047272162" description="Phosphate-binding protein" evidence="5">
    <location>
        <begin position="25"/>
        <end position="372"/>
    </location>
</feature>
<dbReference type="PANTHER" id="PTHR42996">
    <property type="entry name" value="PHOSPHATE-BINDING PROTEIN PSTS"/>
    <property type="match status" value="1"/>
</dbReference>
<dbReference type="CDD" id="cd13565">
    <property type="entry name" value="PBP2_PstS"/>
    <property type="match status" value="1"/>
</dbReference>
<evidence type="ECO:0000256" key="4">
    <source>
        <dbReference type="PIRNR" id="PIRNR002756"/>
    </source>
</evidence>
<proteinExistence type="inferred from homology"/>
<evidence type="ECO:0000313" key="7">
    <source>
        <dbReference type="EMBL" id="UGS26625.1"/>
    </source>
</evidence>
<evidence type="ECO:0000256" key="3">
    <source>
        <dbReference type="ARBA" id="ARBA00022592"/>
    </source>
</evidence>
<dbReference type="NCBIfam" id="TIGR00975">
    <property type="entry name" value="3a0107s03"/>
    <property type="match status" value="1"/>
</dbReference>
<gene>
    <name evidence="7" type="primary">pstS</name>
    <name evidence="7" type="ORF">K8F61_18775</name>
</gene>
<dbReference type="Gene3D" id="3.40.190.10">
    <property type="entry name" value="Periplasmic binding protein-like II"/>
    <property type="match status" value="2"/>
</dbReference>
<sequence length="372" mass="37724">MKISRIARISAIGAIAALALAGCAANEAPAGGDGGSTTAPSDGASALTGNLVGSGASSQQVAIQSWTAEFQKTNADATVEYDPAGSGAGRESFQQGAVNFAGSDRAFKVDEISAGGFEACAADSEIVEIPAYISPIAIVFSLDGIDSLNMDPQTIAGIFAGKITKWNDPAIAATNEGVTLPDETISPVHRSDKSGTTGNFTDYLSQTAGDVWTAGSVEEWPAELGGEAAEKTSGVANAVKGGQGLIGYIDSSQAEGFSSVKVKVGDEFVEHSAAGAAATLDASKIEEGRSEGDLAFEIDRTTTAKGAYPVLLVSYLIGCTQYEDENIAALTKAFFSTAISAEGQDAAAANAGSAPISDDLRSQSQAAIDLIK</sequence>
<feature type="signal peptide" evidence="5">
    <location>
        <begin position="1"/>
        <end position="24"/>
    </location>
</feature>
<name>A0ABY3RUM3_9MICO</name>
<evidence type="ECO:0000313" key="8">
    <source>
        <dbReference type="Proteomes" id="UP001199642"/>
    </source>
</evidence>
<dbReference type="Pfam" id="PF12849">
    <property type="entry name" value="PBP_like_2"/>
    <property type="match status" value="1"/>
</dbReference>
<dbReference type="InterPro" id="IPR005673">
    <property type="entry name" value="ABC_phos-bd_PstS"/>
</dbReference>
<dbReference type="EMBL" id="CP082781">
    <property type="protein sequence ID" value="UGS26625.1"/>
    <property type="molecule type" value="Genomic_DNA"/>
</dbReference>
<dbReference type="PIRSF" id="PIRSF002756">
    <property type="entry name" value="PstS"/>
    <property type="match status" value="1"/>
</dbReference>
<evidence type="ECO:0000256" key="5">
    <source>
        <dbReference type="SAM" id="SignalP"/>
    </source>
</evidence>
<dbReference type="Proteomes" id="UP001199642">
    <property type="component" value="Chromosome"/>
</dbReference>
<evidence type="ECO:0000256" key="2">
    <source>
        <dbReference type="ARBA" id="ARBA00022448"/>
    </source>
</evidence>
<protein>
    <recommendedName>
        <fullName evidence="4">Phosphate-binding protein</fullName>
    </recommendedName>
</protein>